<evidence type="ECO:0000256" key="4">
    <source>
        <dbReference type="ARBA" id="ARBA00022670"/>
    </source>
</evidence>
<comment type="catalytic activity">
    <reaction evidence="1">
        <text>Hydrolysis of Pro-|-Xaa &gt;&gt; Ala-|-Xaa in oligopeptides.</text>
        <dbReference type="EC" id="3.4.21.26"/>
    </reaction>
</comment>
<dbReference type="Proteomes" id="UP000217199">
    <property type="component" value="Unassembled WGS sequence"/>
</dbReference>
<reference evidence="10 11" key="1">
    <citation type="journal article" date="2017" name="Mol. Ecol.">
        <title>Comparative and population genomic landscape of Phellinus noxius: A hypervariable fungus causing root rot in trees.</title>
        <authorList>
            <person name="Chung C.L."/>
            <person name="Lee T.J."/>
            <person name="Akiba M."/>
            <person name="Lee H.H."/>
            <person name="Kuo T.H."/>
            <person name="Liu D."/>
            <person name="Ke H.M."/>
            <person name="Yokoi T."/>
            <person name="Roa M.B."/>
            <person name="Lu M.J."/>
            <person name="Chang Y.Y."/>
            <person name="Ann P.J."/>
            <person name="Tsai J.N."/>
            <person name="Chen C.Y."/>
            <person name="Tzean S.S."/>
            <person name="Ota Y."/>
            <person name="Hattori T."/>
            <person name="Sahashi N."/>
            <person name="Liou R.F."/>
            <person name="Kikuchi T."/>
            <person name="Tsai I.J."/>
        </authorList>
    </citation>
    <scope>NUCLEOTIDE SEQUENCE [LARGE SCALE GENOMIC DNA]</scope>
    <source>
        <strain evidence="10 11">FFPRI411160</strain>
    </source>
</reference>
<dbReference type="OrthoDB" id="248387at2759"/>
<comment type="caution">
    <text evidence="10">The sequence shown here is derived from an EMBL/GenBank/DDBJ whole genome shotgun (WGS) entry which is preliminary data.</text>
</comment>
<dbReference type="Gene3D" id="3.40.50.1820">
    <property type="entry name" value="alpha/beta hydrolase"/>
    <property type="match status" value="1"/>
</dbReference>
<evidence type="ECO:0000256" key="1">
    <source>
        <dbReference type="ARBA" id="ARBA00001070"/>
    </source>
</evidence>
<dbReference type="Gene3D" id="2.130.10.120">
    <property type="entry name" value="Prolyl oligopeptidase, N-terminal domain"/>
    <property type="match status" value="1"/>
</dbReference>
<dbReference type="EC" id="3.4.21.-" evidence="7"/>
<dbReference type="Pfam" id="PF02897">
    <property type="entry name" value="Peptidase_S9_N"/>
    <property type="match status" value="1"/>
</dbReference>
<dbReference type="PANTHER" id="PTHR42881:SF2">
    <property type="entry name" value="PROLYL ENDOPEPTIDASE"/>
    <property type="match status" value="1"/>
</dbReference>
<evidence type="ECO:0000259" key="8">
    <source>
        <dbReference type="Pfam" id="PF00326"/>
    </source>
</evidence>
<dbReference type="PROSITE" id="PS00708">
    <property type="entry name" value="PRO_ENDOPEP_SER"/>
    <property type="match status" value="1"/>
</dbReference>
<dbReference type="GO" id="GO:0004252">
    <property type="term" value="F:serine-type endopeptidase activity"/>
    <property type="evidence" value="ECO:0007669"/>
    <property type="project" value="UniProtKB-UniRule"/>
</dbReference>
<dbReference type="InterPro" id="IPR002471">
    <property type="entry name" value="Pept_S9_AS"/>
</dbReference>
<dbReference type="InterPro" id="IPR001375">
    <property type="entry name" value="Peptidase_S9_cat"/>
</dbReference>
<dbReference type="SUPFAM" id="SSF53474">
    <property type="entry name" value="alpha/beta-Hydrolases"/>
    <property type="match status" value="1"/>
</dbReference>
<organism evidence="10 11">
    <name type="scientific">Pyrrhoderma noxium</name>
    <dbReference type="NCBI Taxonomy" id="2282107"/>
    <lineage>
        <taxon>Eukaryota</taxon>
        <taxon>Fungi</taxon>
        <taxon>Dikarya</taxon>
        <taxon>Basidiomycota</taxon>
        <taxon>Agaricomycotina</taxon>
        <taxon>Agaricomycetes</taxon>
        <taxon>Hymenochaetales</taxon>
        <taxon>Hymenochaetaceae</taxon>
        <taxon>Pyrrhoderma</taxon>
    </lineage>
</organism>
<accession>A0A286ULK4</accession>
<comment type="similarity">
    <text evidence="2 7">Belongs to the peptidase S9A family.</text>
</comment>
<dbReference type="SUPFAM" id="SSF50993">
    <property type="entry name" value="Peptidase/esterase 'gauge' domain"/>
    <property type="match status" value="1"/>
</dbReference>
<keyword evidence="6 7" id="KW-0720">Serine protease</keyword>
<dbReference type="PRINTS" id="PR00862">
    <property type="entry name" value="PROLIGOPTASE"/>
</dbReference>
<gene>
    <name evidence="10" type="ORF">PNOK_0313300</name>
</gene>
<keyword evidence="4 7" id="KW-0645">Protease</keyword>
<dbReference type="GO" id="GO:0005829">
    <property type="term" value="C:cytosol"/>
    <property type="evidence" value="ECO:0007669"/>
    <property type="project" value="TreeGrafter"/>
</dbReference>
<keyword evidence="11" id="KW-1185">Reference proteome</keyword>
<keyword evidence="5 7" id="KW-0378">Hydrolase</keyword>
<evidence type="ECO:0000256" key="6">
    <source>
        <dbReference type="ARBA" id="ARBA00022825"/>
    </source>
</evidence>
<protein>
    <recommendedName>
        <fullName evidence="7">Prolyl endopeptidase</fullName>
        <ecNumber evidence="7">3.4.21.-</ecNumber>
    </recommendedName>
</protein>
<dbReference type="InterPro" id="IPR002470">
    <property type="entry name" value="Peptidase_S9A"/>
</dbReference>
<sequence>MLISTESLLPPDSVSAAKQIALQPLLSKPASSSPYPLSSITYRPLPLGLVSSIPSPPLLFSRSFSRMPQMAPLKTPWKAQSYPSSRRSDHVDTYKSGKLGQVQVPDPYNWLEQNTPETDAWTTEQAEFTRKYLVQNPQLEDLERQLRANFDFEKFSRPVFKKDGRWYWSYNSGLQPQYVFYRSKDATLPLSGQSSPERNAEIFFDQNLITDDGTGALSTTSFSECGKYFAYGISLSGSDFYTVYVRSTDSPFVDKKQRDIENDPGRLPDTLRYVKFSSISWTKDSKGFFYQRMPERLSHGDSNEDKAGTETDKDGDAMLMYHRIGTPQSEDILVMINPENPDWMWSAQVSLDGRYLELYISKDSSRKHLLWIADLRENEIGLDMKWIKLINTFDAAYSIIGNDGTKIYIQTNKDAPQYRLITIDLSDPNFTQTELVPEDKDAKLETADLVDNNKLALVYKRNVKDELYIFDLNGKKLQRLAPDFVGKIEVSSRRDQSWFFTTLSGFTTPCTIAKYDFAEEDESKRWSIYRTTKIQGLNPDDFTAEQVWYNSHDGTKVPMFIVRHKSTPTDGSAPALQYGYGGFTISIAPFFSAVFMTFLKNYRAVLAVPNIRGGGEFGEEWHLAGTKERKINVFKDFIEATKYLKENKIAHPEKIAINGGSNGGLLVAACANIAPEGTFGAAVAEVGVLDMLKFNKFTIGRAWTSDYGNPDDPHDFDFIYPYSPLHNIPKDKTLPPMLLLTADHDDRVVPLHSFKHAAALQHALPGNKHPLLIRIEKKAGHGAGKSTEQRIKESADKFGFVAQSMGLEWYGS</sequence>
<dbReference type="InterPro" id="IPR023302">
    <property type="entry name" value="Pept_S9A_N"/>
</dbReference>
<dbReference type="STRING" id="2282107.A0A286ULK4"/>
<dbReference type="GO" id="GO:0070012">
    <property type="term" value="F:oligopeptidase activity"/>
    <property type="evidence" value="ECO:0007669"/>
    <property type="project" value="TreeGrafter"/>
</dbReference>
<evidence type="ECO:0000313" key="11">
    <source>
        <dbReference type="Proteomes" id="UP000217199"/>
    </source>
</evidence>
<dbReference type="InterPro" id="IPR051167">
    <property type="entry name" value="Prolyl_oligopep/macrocyclase"/>
</dbReference>
<evidence type="ECO:0000256" key="5">
    <source>
        <dbReference type="ARBA" id="ARBA00022801"/>
    </source>
</evidence>
<evidence type="ECO:0000259" key="9">
    <source>
        <dbReference type="Pfam" id="PF02897"/>
    </source>
</evidence>
<evidence type="ECO:0000256" key="2">
    <source>
        <dbReference type="ARBA" id="ARBA00005228"/>
    </source>
</evidence>
<dbReference type="EMBL" id="NBII01000003">
    <property type="protein sequence ID" value="PAV20506.1"/>
    <property type="molecule type" value="Genomic_DNA"/>
</dbReference>
<evidence type="ECO:0000256" key="7">
    <source>
        <dbReference type="RuleBase" id="RU368024"/>
    </source>
</evidence>
<dbReference type="FunFam" id="2.130.10.120:FF:000001">
    <property type="entry name" value="Prolyl endopeptidase"/>
    <property type="match status" value="1"/>
</dbReference>
<name>A0A286ULK4_9AGAM</name>
<dbReference type="Pfam" id="PF00326">
    <property type="entry name" value="Peptidase_S9"/>
    <property type="match status" value="1"/>
</dbReference>
<dbReference type="FunFam" id="3.40.50.1820:FF:000005">
    <property type="entry name" value="Prolyl endopeptidase"/>
    <property type="match status" value="1"/>
</dbReference>
<dbReference type="InParanoid" id="A0A286ULK4"/>
<evidence type="ECO:0000313" key="10">
    <source>
        <dbReference type="EMBL" id="PAV20506.1"/>
    </source>
</evidence>
<dbReference type="PANTHER" id="PTHR42881">
    <property type="entry name" value="PROLYL ENDOPEPTIDASE"/>
    <property type="match status" value="1"/>
</dbReference>
<dbReference type="GO" id="GO:0006508">
    <property type="term" value="P:proteolysis"/>
    <property type="evidence" value="ECO:0007669"/>
    <property type="project" value="UniProtKB-KW"/>
</dbReference>
<feature type="domain" description="Peptidase S9A N-terminal" evidence="9">
    <location>
        <begin position="83"/>
        <end position="522"/>
    </location>
</feature>
<dbReference type="InterPro" id="IPR029058">
    <property type="entry name" value="AB_hydrolase_fold"/>
</dbReference>
<evidence type="ECO:0000256" key="3">
    <source>
        <dbReference type="ARBA" id="ARBA00011245"/>
    </source>
</evidence>
<feature type="domain" description="Peptidase S9 prolyl oligopeptidase catalytic" evidence="8">
    <location>
        <begin position="604"/>
        <end position="806"/>
    </location>
</feature>
<dbReference type="AlphaFoldDB" id="A0A286ULK4"/>
<comment type="subunit">
    <text evidence="3">Monomer.</text>
</comment>
<proteinExistence type="inferred from homology"/>